<dbReference type="Gene3D" id="2.60.120.260">
    <property type="entry name" value="Galactose-binding domain-like"/>
    <property type="match status" value="1"/>
</dbReference>
<evidence type="ECO:0000256" key="2">
    <source>
        <dbReference type="ARBA" id="ARBA00022801"/>
    </source>
</evidence>
<comment type="similarity">
    <text evidence="1">Belongs to the glycosyl hydrolase 2 family.</text>
</comment>
<dbReference type="Pfam" id="PF00703">
    <property type="entry name" value="Glyco_hydro_2"/>
    <property type="match status" value="1"/>
</dbReference>
<gene>
    <name evidence="8" type="ORF">PQ465_09960</name>
</gene>
<dbReference type="InterPro" id="IPR017853">
    <property type="entry name" value="GH"/>
</dbReference>
<evidence type="ECO:0000313" key="9">
    <source>
        <dbReference type="Proteomes" id="UP001221558"/>
    </source>
</evidence>
<name>A0ABY7WTN4_9SPHI</name>
<keyword evidence="9" id="KW-1185">Reference proteome</keyword>
<dbReference type="SUPFAM" id="SSF49785">
    <property type="entry name" value="Galactose-binding domain-like"/>
    <property type="match status" value="1"/>
</dbReference>
<evidence type="ECO:0000313" key="8">
    <source>
        <dbReference type="EMBL" id="WDF70679.1"/>
    </source>
</evidence>
<dbReference type="Gene3D" id="3.20.20.80">
    <property type="entry name" value="Glycosidases"/>
    <property type="match status" value="1"/>
</dbReference>
<feature type="domain" description="Glycoside hydrolase family 2 immunoglobulin-like beta-sandwich" evidence="5">
    <location>
        <begin position="209"/>
        <end position="314"/>
    </location>
</feature>
<reference evidence="8 9" key="1">
    <citation type="submission" date="2023-02" db="EMBL/GenBank/DDBJ databases">
        <title>Genome sequence of Sphingobacterium sp. KACC 22765.</title>
        <authorList>
            <person name="Kim S."/>
            <person name="Heo J."/>
            <person name="Kwon S.-W."/>
        </authorList>
    </citation>
    <scope>NUCLEOTIDE SEQUENCE [LARGE SCALE GENOMIC DNA]</scope>
    <source>
        <strain evidence="8 9">KACC 22765</strain>
    </source>
</reference>
<proteinExistence type="inferred from homology"/>
<organism evidence="8 9">
    <name type="scientific">Sphingobacterium oryzagri</name>
    <dbReference type="NCBI Taxonomy" id="3025669"/>
    <lineage>
        <taxon>Bacteria</taxon>
        <taxon>Pseudomonadati</taxon>
        <taxon>Bacteroidota</taxon>
        <taxon>Sphingobacteriia</taxon>
        <taxon>Sphingobacteriales</taxon>
        <taxon>Sphingobacteriaceae</taxon>
        <taxon>Sphingobacterium</taxon>
    </lineage>
</organism>
<keyword evidence="4" id="KW-0732">Signal</keyword>
<feature type="domain" description="Glycoside hydrolase family 2 catalytic" evidence="6">
    <location>
        <begin position="322"/>
        <end position="608"/>
    </location>
</feature>
<feature type="domain" description="Glycosyl hydrolases family 2 sugar binding" evidence="7">
    <location>
        <begin position="70"/>
        <end position="194"/>
    </location>
</feature>
<dbReference type="InterPro" id="IPR006103">
    <property type="entry name" value="Glyco_hydro_2_cat"/>
</dbReference>
<evidence type="ECO:0000256" key="1">
    <source>
        <dbReference type="ARBA" id="ARBA00007401"/>
    </source>
</evidence>
<dbReference type="PANTHER" id="PTHR42732">
    <property type="entry name" value="BETA-GALACTOSIDASE"/>
    <property type="match status" value="1"/>
</dbReference>
<dbReference type="InterPro" id="IPR013783">
    <property type="entry name" value="Ig-like_fold"/>
</dbReference>
<dbReference type="InterPro" id="IPR006104">
    <property type="entry name" value="Glyco_hydro_2_N"/>
</dbReference>
<evidence type="ECO:0000259" key="7">
    <source>
        <dbReference type="Pfam" id="PF02837"/>
    </source>
</evidence>
<protein>
    <submittedName>
        <fullName evidence="8">Glycoside hydrolase family 2 TIM barrel-domain containing protein</fullName>
    </submittedName>
</protein>
<dbReference type="InterPro" id="IPR051913">
    <property type="entry name" value="GH2_Domain-Containing"/>
</dbReference>
<evidence type="ECO:0000256" key="3">
    <source>
        <dbReference type="ARBA" id="ARBA00023295"/>
    </source>
</evidence>
<dbReference type="Gene3D" id="2.60.40.10">
    <property type="entry name" value="Immunoglobulins"/>
    <property type="match status" value="2"/>
</dbReference>
<dbReference type="SUPFAM" id="SSF51445">
    <property type="entry name" value="(Trans)glycosidases"/>
    <property type="match status" value="1"/>
</dbReference>
<dbReference type="InterPro" id="IPR006102">
    <property type="entry name" value="Ig-like_GH2"/>
</dbReference>
<dbReference type="RefSeq" id="WP_274269383.1">
    <property type="nucleotide sequence ID" value="NZ_CP117880.1"/>
</dbReference>
<keyword evidence="2 8" id="KW-0378">Hydrolase</keyword>
<keyword evidence="3" id="KW-0326">Glycosidase</keyword>
<evidence type="ECO:0000259" key="6">
    <source>
        <dbReference type="Pfam" id="PF02836"/>
    </source>
</evidence>
<dbReference type="Proteomes" id="UP001221558">
    <property type="component" value="Chromosome"/>
</dbReference>
<dbReference type="PRINTS" id="PR00132">
    <property type="entry name" value="GLHYDRLASE2"/>
</dbReference>
<dbReference type="Pfam" id="PF02837">
    <property type="entry name" value="Glyco_hydro_2_N"/>
    <property type="match status" value="1"/>
</dbReference>
<dbReference type="InterPro" id="IPR006101">
    <property type="entry name" value="Glyco_hydro_2"/>
</dbReference>
<feature type="signal peptide" evidence="4">
    <location>
        <begin position="1"/>
        <end position="26"/>
    </location>
</feature>
<evidence type="ECO:0000259" key="5">
    <source>
        <dbReference type="Pfam" id="PF00703"/>
    </source>
</evidence>
<accession>A0ABY7WTN4</accession>
<evidence type="ECO:0000256" key="4">
    <source>
        <dbReference type="SAM" id="SignalP"/>
    </source>
</evidence>
<dbReference type="SUPFAM" id="SSF49303">
    <property type="entry name" value="beta-Galactosidase/glucuronidase domain"/>
    <property type="match status" value="1"/>
</dbReference>
<dbReference type="PANTHER" id="PTHR42732:SF1">
    <property type="entry name" value="BETA-MANNOSIDASE"/>
    <property type="match status" value="1"/>
</dbReference>
<dbReference type="EMBL" id="CP117880">
    <property type="protein sequence ID" value="WDF70679.1"/>
    <property type="molecule type" value="Genomic_DNA"/>
</dbReference>
<dbReference type="Pfam" id="PF02836">
    <property type="entry name" value="Glyco_hydro_2_C"/>
    <property type="match status" value="1"/>
</dbReference>
<dbReference type="GO" id="GO:0016787">
    <property type="term" value="F:hydrolase activity"/>
    <property type="evidence" value="ECO:0007669"/>
    <property type="project" value="UniProtKB-KW"/>
</dbReference>
<sequence>MNTMNLTFFIPLVVSGLLSTARMSFAQSRTDQSFNEGWQYFKANNSTFFTQFENGEKFRLSQGQWTSPEIWEAVTLPHTYNRDDMQLDRNFFEGKAIYRKTFAVEADQQKRRTFLKFEGVGAVAQLYINDNYIGEHKGGYSMFVFEISNSLNYASENTVTVITDNTARKDIIPTNQFLFPVYGGIYRPVHLITTNKTGFVVADQAAPGIFIRQKEVSATSARISIDAKLETTEKTVQRAVLQLELRDYENKLVTTQRRPIDISPQGVTYVTEEIHVENPHLWDGVRDPYLYAVSAKVIVDGKEMDVVTQPLGIRSIKVVGGDAVYLNGKKYPMYGVCRHQDRWGFGSALSFAQHKEDFALMKEMGVTTIRLAHYQQSPEVYALADTLGFLTWAEVPFVNRVSYYEQDNARQQMTELVKQNFNHPSIYIWGVHNEVYAKTADEQVPVLSRQLNDIAKTLDPDRYTVSVTGYNVVDRQENLNTDVQGINHYFGWYGGAIGDLEPWAKKVQQEFPGYKIILSEYGADGNIDIGQEELSKPRDVVSGKSFPENYQTETHIQQWAAIERNPIIVASYVWNMFEFAVPAWNRGGVNARNLKGLVTFDRQRKKDSFYWYKANWNPEPMLYLANRRDNVRSKQTTKVQLFSNLSDITVTVNGKKYKAKQGVNDKHWVVNDVALNPGENQIIASGRKGDQELRDEMQWTLN</sequence>
<feature type="chain" id="PRO_5046251301" evidence="4">
    <location>
        <begin position="27"/>
        <end position="702"/>
    </location>
</feature>
<dbReference type="InterPro" id="IPR036156">
    <property type="entry name" value="Beta-gal/glucu_dom_sf"/>
</dbReference>
<dbReference type="InterPro" id="IPR008979">
    <property type="entry name" value="Galactose-bd-like_sf"/>
</dbReference>